<gene>
    <name evidence="1" type="ORF">FA13DRAFT_1717515</name>
</gene>
<dbReference type="SUPFAM" id="SSF52047">
    <property type="entry name" value="RNI-like"/>
    <property type="match status" value="1"/>
</dbReference>
<protein>
    <submittedName>
        <fullName evidence="1">Uncharacterized protein</fullName>
    </submittedName>
</protein>
<evidence type="ECO:0000313" key="2">
    <source>
        <dbReference type="Proteomes" id="UP000298030"/>
    </source>
</evidence>
<name>A0A4Y7SGC4_COPMI</name>
<dbReference type="EMBL" id="QPFP01000132">
    <property type="protein sequence ID" value="TEB20781.1"/>
    <property type="molecule type" value="Genomic_DNA"/>
</dbReference>
<organism evidence="1 2">
    <name type="scientific">Coprinellus micaceus</name>
    <name type="common">Glistening ink-cap mushroom</name>
    <name type="synonym">Coprinus micaceus</name>
    <dbReference type="NCBI Taxonomy" id="71717"/>
    <lineage>
        <taxon>Eukaryota</taxon>
        <taxon>Fungi</taxon>
        <taxon>Dikarya</taxon>
        <taxon>Basidiomycota</taxon>
        <taxon>Agaricomycotina</taxon>
        <taxon>Agaricomycetes</taxon>
        <taxon>Agaricomycetidae</taxon>
        <taxon>Agaricales</taxon>
        <taxon>Agaricineae</taxon>
        <taxon>Psathyrellaceae</taxon>
        <taxon>Coprinellus</taxon>
    </lineage>
</organism>
<keyword evidence="2" id="KW-1185">Reference proteome</keyword>
<accession>A0A4Y7SGC4</accession>
<dbReference type="AlphaFoldDB" id="A0A4Y7SGC4"/>
<dbReference type="Proteomes" id="UP000298030">
    <property type="component" value="Unassembled WGS sequence"/>
</dbReference>
<comment type="caution">
    <text evidence="1">The sequence shown here is derived from an EMBL/GenBank/DDBJ whole genome shotgun (WGS) entry which is preliminary data.</text>
</comment>
<proteinExistence type="predicted"/>
<evidence type="ECO:0000313" key="1">
    <source>
        <dbReference type="EMBL" id="TEB20781.1"/>
    </source>
</evidence>
<sequence length="605" mass="68679">MSNLITKVRSRFRHHHDPRQSPTPISVTSSPLEVCELLEIIFHWGVLQAAQQGGPTRTPGKGVISGIRQLLTFSTVNSLWRNAASAPQLWGLLCSPWLDVAVLEQVCKKAGDTNPNRTLTFLDGGLCRRSFPIVMMAAAKDKIFDVCVSMDDMPHLVKDSDPVLRFLRAPYRALKSLTLELPHNFSPCPASMPLVIVSTVRLRYLRLINCPVIPPLSSRTLTTLCIESTSWDEQDMFHLGLDYVAGWLTFCASLTSLQSLELAGVVYKSLSDSDYDSFDRLPPSLKQIVFRGDPESVRWFRRHAIPWHCSVKLEFIGRFFRPPAEQLSDTFAWTTALFDPGSQLKTIGLGFNVLPDRDILRREDIKPFCTVELVTEIHEVTISLSAVHLDERAKSDRFEEVLKCITEQVKAHPEGLTIGPDTWLALDIPTQDPEIAKRYALTLRRFLQALNAIESLHIANFERRFAEHRTYTTRMAQKLKVPPYSFPSLDALVSAQQIYKDIPYILPKYWSSDFRKHSCDGLPHQIPFDPYEAIGLFDSRDAALRTKLTPLLLPSLRRVRFSSLGDTRAHPAKLWAVADFVYHRIARACNHDPLRTLEFQVAENR</sequence>
<reference evidence="1 2" key="1">
    <citation type="journal article" date="2019" name="Nat. Ecol. Evol.">
        <title>Megaphylogeny resolves global patterns of mushroom evolution.</title>
        <authorList>
            <person name="Varga T."/>
            <person name="Krizsan K."/>
            <person name="Foldi C."/>
            <person name="Dima B."/>
            <person name="Sanchez-Garcia M."/>
            <person name="Sanchez-Ramirez S."/>
            <person name="Szollosi G.J."/>
            <person name="Szarkandi J.G."/>
            <person name="Papp V."/>
            <person name="Albert L."/>
            <person name="Andreopoulos W."/>
            <person name="Angelini C."/>
            <person name="Antonin V."/>
            <person name="Barry K.W."/>
            <person name="Bougher N.L."/>
            <person name="Buchanan P."/>
            <person name="Buyck B."/>
            <person name="Bense V."/>
            <person name="Catcheside P."/>
            <person name="Chovatia M."/>
            <person name="Cooper J."/>
            <person name="Damon W."/>
            <person name="Desjardin D."/>
            <person name="Finy P."/>
            <person name="Geml J."/>
            <person name="Haridas S."/>
            <person name="Hughes K."/>
            <person name="Justo A."/>
            <person name="Karasinski D."/>
            <person name="Kautmanova I."/>
            <person name="Kiss B."/>
            <person name="Kocsube S."/>
            <person name="Kotiranta H."/>
            <person name="LaButti K.M."/>
            <person name="Lechner B.E."/>
            <person name="Liimatainen K."/>
            <person name="Lipzen A."/>
            <person name="Lukacs Z."/>
            <person name="Mihaltcheva S."/>
            <person name="Morgado L.N."/>
            <person name="Niskanen T."/>
            <person name="Noordeloos M.E."/>
            <person name="Ohm R.A."/>
            <person name="Ortiz-Santana B."/>
            <person name="Ovrebo C."/>
            <person name="Racz N."/>
            <person name="Riley R."/>
            <person name="Savchenko A."/>
            <person name="Shiryaev A."/>
            <person name="Soop K."/>
            <person name="Spirin V."/>
            <person name="Szebenyi C."/>
            <person name="Tomsovsky M."/>
            <person name="Tulloss R.E."/>
            <person name="Uehling J."/>
            <person name="Grigoriev I.V."/>
            <person name="Vagvolgyi C."/>
            <person name="Papp T."/>
            <person name="Martin F.M."/>
            <person name="Miettinen O."/>
            <person name="Hibbett D.S."/>
            <person name="Nagy L.G."/>
        </authorList>
    </citation>
    <scope>NUCLEOTIDE SEQUENCE [LARGE SCALE GENOMIC DNA]</scope>
    <source>
        <strain evidence="1 2">FP101781</strain>
    </source>
</reference>